<dbReference type="HOGENOM" id="CLU_089257_0_0_11"/>
<protein>
    <recommendedName>
        <fullName evidence="5">DUF4191 domain-containing protein</fullName>
    </recommendedName>
</protein>
<dbReference type="Proteomes" id="UP000014417">
    <property type="component" value="Unassembled WGS sequence"/>
</dbReference>
<evidence type="ECO:0000313" key="3">
    <source>
        <dbReference type="EMBL" id="EPD33115.1"/>
    </source>
</evidence>
<dbReference type="AlphaFoldDB" id="S2W483"/>
<sequence>MASERSKELAAKQRAERKALRAKKRNSDNPRDWGTIRQLREAWKATYEFDKKLPLFVFGAWALTAVVGLVIGLIIGTATGSSFSWLWFLIFGVLFGMTVAMLVFTNRLKKATYTRYEGQAGSGEVALSMLNKKKYQYTPAIAFNRNKDVVHRVVGPCGLVLVGDGQTGAIRKLLKTEANRHSAIAYNVDVETIVIGDGEGQVPLNELAKHIQRMPKKLDKTQVIDLSSRLKALDASKPRMPIPKGPMPNMKGAHRAMRGR</sequence>
<keyword evidence="2" id="KW-0812">Transmembrane</keyword>
<dbReference type="EMBL" id="AGZR01000005">
    <property type="protein sequence ID" value="EPD33115.1"/>
    <property type="molecule type" value="Genomic_DNA"/>
</dbReference>
<evidence type="ECO:0000256" key="1">
    <source>
        <dbReference type="SAM" id="MobiDB-lite"/>
    </source>
</evidence>
<gene>
    <name evidence="3" type="ORF">HMPREF9306_00646</name>
</gene>
<keyword evidence="2" id="KW-0472">Membrane</keyword>
<dbReference type="PATRIC" id="fig|883161.3.peg.647"/>
<feature type="region of interest" description="Disordered" evidence="1">
    <location>
        <begin position="236"/>
        <end position="260"/>
    </location>
</feature>
<comment type="caution">
    <text evidence="3">The sequence shown here is derived from an EMBL/GenBank/DDBJ whole genome shotgun (WGS) entry which is preliminary data.</text>
</comment>
<keyword evidence="2" id="KW-1133">Transmembrane helix</keyword>
<dbReference type="SUPFAM" id="SSF103473">
    <property type="entry name" value="MFS general substrate transporter"/>
    <property type="match status" value="1"/>
</dbReference>
<feature type="transmembrane region" description="Helical" evidence="2">
    <location>
        <begin position="53"/>
        <end position="79"/>
    </location>
</feature>
<evidence type="ECO:0000313" key="4">
    <source>
        <dbReference type="Proteomes" id="UP000014417"/>
    </source>
</evidence>
<dbReference type="STRING" id="883161.HMPREF9306_00646"/>
<feature type="transmembrane region" description="Helical" evidence="2">
    <location>
        <begin position="85"/>
        <end position="105"/>
    </location>
</feature>
<dbReference type="InterPro" id="IPR036259">
    <property type="entry name" value="MFS_trans_sf"/>
</dbReference>
<name>S2W483_9ACTN</name>
<proteinExistence type="predicted"/>
<dbReference type="Pfam" id="PF13829">
    <property type="entry name" value="DUF4191"/>
    <property type="match status" value="1"/>
</dbReference>
<accession>S2W483</accession>
<feature type="region of interest" description="Disordered" evidence="1">
    <location>
        <begin position="1"/>
        <end position="29"/>
    </location>
</feature>
<reference evidence="3 4" key="1">
    <citation type="submission" date="2013-04" db="EMBL/GenBank/DDBJ databases">
        <title>The Genome Sequence of Propionimicrobium lymphophilum ACS-093-V-SCH5.</title>
        <authorList>
            <consortium name="The Broad Institute Genomics Platform"/>
            <person name="Earl A."/>
            <person name="Ward D."/>
            <person name="Feldgarden M."/>
            <person name="Gevers D."/>
            <person name="Saerens B."/>
            <person name="Vaneechoutte M."/>
            <person name="Walker B."/>
            <person name="Young S."/>
            <person name="Zeng Q."/>
            <person name="Gargeya S."/>
            <person name="Fitzgerald M."/>
            <person name="Haas B."/>
            <person name="Abouelleil A."/>
            <person name="Allen A.W."/>
            <person name="Alvarado L."/>
            <person name="Arachchi H.M."/>
            <person name="Berlin A.M."/>
            <person name="Chapman S.B."/>
            <person name="Gainer-Dewar J."/>
            <person name="Goldberg J."/>
            <person name="Griggs A."/>
            <person name="Gujja S."/>
            <person name="Hansen M."/>
            <person name="Howarth C."/>
            <person name="Imamovic A."/>
            <person name="Ireland A."/>
            <person name="Larimer J."/>
            <person name="McCowan C."/>
            <person name="Murphy C."/>
            <person name="Pearson M."/>
            <person name="Poon T.W."/>
            <person name="Priest M."/>
            <person name="Roberts A."/>
            <person name="Saif S."/>
            <person name="Shea T."/>
            <person name="Sisk P."/>
            <person name="Sykes S."/>
            <person name="Wortman J."/>
            <person name="Nusbaum C."/>
            <person name="Birren B."/>
        </authorList>
    </citation>
    <scope>NUCLEOTIDE SEQUENCE [LARGE SCALE GENOMIC DNA]</scope>
    <source>
        <strain evidence="3 4">ACS-093-V-SCH5</strain>
    </source>
</reference>
<evidence type="ECO:0008006" key="5">
    <source>
        <dbReference type="Google" id="ProtNLM"/>
    </source>
</evidence>
<dbReference type="InterPro" id="IPR025445">
    <property type="entry name" value="DUF4191"/>
</dbReference>
<evidence type="ECO:0000256" key="2">
    <source>
        <dbReference type="SAM" id="Phobius"/>
    </source>
</evidence>
<organism evidence="3 4">
    <name type="scientific">Propionimicrobium lymphophilum ACS-093-V-SCH5</name>
    <dbReference type="NCBI Taxonomy" id="883161"/>
    <lineage>
        <taxon>Bacteria</taxon>
        <taxon>Bacillati</taxon>
        <taxon>Actinomycetota</taxon>
        <taxon>Actinomycetes</taxon>
        <taxon>Propionibacteriales</taxon>
        <taxon>Propionibacteriaceae</taxon>
        <taxon>Propionimicrobium</taxon>
    </lineage>
</organism>
<keyword evidence="4" id="KW-1185">Reference proteome</keyword>